<evidence type="ECO:0000313" key="2">
    <source>
        <dbReference type="Proteomes" id="UP000291422"/>
    </source>
</evidence>
<proteinExistence type="predicted"/>
<dbReference type="Proteomes" id="UP000291422">
    <property type="component" value="Unassembled WGS sequence"/>
</dbReference>
<organism evidence="1 2">
    <name type="scientific">Alternaria alternata</name>
    <name type="common">Alternaria rot fungus</name>
    <name type="synonym">Torula alternata</name>
    <dbReference type="NCBI Taxonomy" id="5599"/>
    <lineage>
        <taxon>Eukaryota</taxon>
        <taxon>Fungi</taxon>
        <taxon>Dikarya</taxon>
        <taxon>Ascomycota</taxon>
        <taxon>Pezizomycotina</taxon>
        <taxon>Dothideomycetes</taxon>
        <taxon>Pleosporomycetidae</taxon>
        <taxon>Pleosporales</taxon>
        <taxon>Pleosporineae</taxon>
        <taxon>Pleosporaceae</taxon>
        <taxon>Alternaria</taxon>
        <taxon>Alternaria sect. Alternaria</taxon>
        <taxon>Alternaria alternata complex</taxon>
    </lineage>
</organism>
<comment type="caution">
    <text evidence="1">The sequence shown here is derived from an EMBL/GenBank/DDBJ whole genome shotgun (WGS) entry which is preliminary data.</text>
</comment>
<evidence type="ECO:0000313" key="1">
    <source>
        <dbReference type="EMBL" id="RYN70880.1"/>
    </source>
</evidence>
<protein>
    <submittedName>
        <fullName evidence="1">Uncharacterized protein</fullName>
    </submittedName>
</protein>
<reference evidence="2" key="1">
    <citation type="journal article" date="2019" name="bioRxiv">
        <title>Genomics, evolutionary history and diagnostics of the Alternaria alternata species group including apple and Asian pear pathotypes.</title>
        <authorList>
            <person name="Armitage A.D."/>
            <person name="Cockerton H.M."/>
            <person name="Sreenivasaprasad S."/>
            <person name="Woodhall J.W."/>
            <person name="Lane C.R."/>
            <person name="Harrison R.J."/>
            <person name="Clarkson J.P."/>
        </authorList>
    </citation>
    <scope>NUCLEOTIDE SEQUENCE [LARGE SCALE GENOMIC DNA]</scope>
    <source>
        <strain evidence="2">FERA 1177</strain>
    </source>
</reference>
<dbReference type="EMBL" id="PDXD01000036">
    <property type="protein sequence ID" value="RYN70880.1"/>
    <property type="molecule type" value="Genomic_DNA"/>
</dbReference>
<accession>A0A4Q4N7V1</accession>
<name>A0A4Q4N7V1_ALTAL</name>
<sequence length="40" mass="4298">MGGVFVEEVGDVNVYMMKDGPVVEAGLEADREPQDGFPRG</sequence>
<gene>
    <name evidence="1" type="ORF">AA0117_g10084</name>
</gene>
<dbReference type="AlphaFoldDB" id="A0A4Q4N7V1"/>